<evidence type="ECO:0000313" key="3">
    <source>
        <dbReference type="EMBL" id="KAK0453390.1"/>
    </source>
</evidence>
<dbReference type="InterPro" id="IPR019434">
    <property type="entry name" value="DUF2423"/>
</dbReference>
<proteinExistence type="predicted"/>
<gene>
    <name evidence="3" type="ORF">EV421DRAFT_1955955</name>
</gene>
<name>A0AA39K4R3_9AGAR</name>
<protein>
    <recommendedName>
        <fullName evidence="2">DUF2423 domain-containing protein</fullName>
    </recommendedName>
</protein>
<dbReference type="PANTHER" id="PTHR28219">
    <property type="entry name" value="UPF0642 PROTEIN YBL028C"/>
    <property type="match status" value="1"/>
</dbReference>
<dbReference type="Proteomes" id="UP001175226">
    <property type="component" value="Unassembled WGS sequence"/>
</dbReference>
<dbReference type="PANTHER" id="PTHR28219:SF1">
    <property type="entry name" value="UPF0642 PROTEIN YBL028C"/>
    <property type="match status" value="1"/>
</dbReference>
<organism evidence="3 4">
    <name type="scientific">Armillaria borealis</name>
    <dbReference type="NCBI Taxonomy" id="47425"/>
    <lineage>
        <taxon>Eukaryota</taxon>
        <taxon>Fungi</taxon>
        <taxon>Dikarya</taxon>
        <taxon>Basidiomycota</taxon>
        <taxon>Agaricomycotina</taxon>
        <taxon>Agaricomycetes</taxon>
        <taxon>Agaricomycetidae</taxon>
        <taxon>Agaricales</taxon>
        <taxon>Marasmiineae</taxon>
        <taxon>Physalacriaceae</taxon>
        <taxon>Armillaria</taxon>
    </lineage>
</organism>
<dbReference type="Pfam" id="PF10338">
    <property type="entry name" value="YBL028C_N"/>
    <property type="match status" value="1"/>
</dbReference>
<accession>A0AA39K4R3</accession>
<keyword evidence="4" id="KW-1185">Reference proteome</keyword>
<feature type="domain" description="DUF2423" evidence="2">
    <location>
        <begin position="1"/>
        <end position="44"/>
    </location>
</feature>
<evidence type="ECO:0000256" key="1">
    <source>
        <dbReference type="SAM" id="MobiDB-lite"/>
    </source>
</evidence>
<dbReference type="GO" id="GO:0030687">
    <property type="term" value="C:preribosome, large subunit precursor"/>
    <property type="evidence" value="ECO:0007669"/>
    <property type="project" value="TreeGrafter"/>
</dbReference>
<feature type="region of interest" description="Disordered" evidence="1">
    <location>
        <begin position="124"/>
        <end position="178"/>
    </location>
</feature>
<sequence length="178" mass="19959">MAKSLRSKTKRDFRSKKREDGIYAATEAARLHRLNAKLMAVISKDKDGDIPLEDAEGEVEDSTGWSPSWLAAFGLLDAMDITADTMHSLQHGPVKPRRRRPLFAVPQDTQDNDTPLQEFMEVDTPGGVTRVSTHGRRGSRREEWRASKGLPTRPKSKGMNRQGGIAAVRKPGRSKRRR</sequence>
<reference evidence="3" key="1">
    <citation type="submission" date="2023-06" db="EMBL/GenBank/DDBJ databases">
        <authorList>
            <consortium name="Lawrence Berkeley National Laboratory"/>
            <person name="Ahrendt S."/>
            <person name="Sahu N."/>
            <person name="Indic B."/>
            <person name="Wong-Bajracharya J."/>
            <person name="Merenyi Z."/>
            <person name="Ke H.-M."/>
            <person name="Monk M."/>
            <person name="Kocsube S."/>
            <person name="Drula E."/>
            <person name="Lipzen A."/>
            <person name="Balint B."/>
            <person name="Henrissat B."/>
            <person name="Andreopoulos B."/>
            <person name="Martin F.M."/>
            <person name="Harder C.B."/>
            <person name="Rigling D."/>
            <person name="Ford K.L."/>
            <person name="Foster G.D."/>
            <person name="Pangilinan J."/>
            <person name="Papanicolaou A."/>
            <person name="Barry K."/>
            <person name="LaButti K."/>
            <person name="Viragh M."/>
            <person name="Koriabine M."/>
            <person name="Yan M."/>
            <person name="Riley R."/>
            <person name="Champramary S."/>
            <person name="Plett K.L."/>
            <person name="Tsai I.J."/>
            <person name="Slot J."/>
            <person name="Sipos G."/>
            <person name="Plett J."/>
            <person name="Nagy L.G."/>
            <person name="Grigoriev I.V."/>
        </authorList>
    </citation>
    <scope>NUCLEOTIDE SEQUENCE</scope>
    <source>
        <strain evidence="3">FPL87.14</strain>
    </source>
</reference>
<evidence type="ECO:0000259" key="2">
    <source>
        <dbReference type="Pfam" id="PF10338"/>
    </source>
</evidence>
<evidence type="ECO:0000313" key="4">
    <source>
        <dbReference type="Proteomes" id="UP001175226"/>
    </source>
</evidence>
<dbReference type="AlphaFoldDB" id="A0AA39K4R3"/>
<comment type="caution">
    <text evidence="3">The sequence shown here is derived from an EMBL/GenBank/DDBJ whole genome shotgun (WGS) entry which is preliminary data.</text>
</comment>
<dbReference type="EMBL" id="JAUEPT010000003">
    <property type="protein sequence ID" value="KAK0453390.1"/>
    <property type="molecule type" value="Genomic_DNA"/>
</dbReference>